<dbReference type="Proteomes" id="UP001165063">
    <property type="component" value="Unassembled WGS sequence"/>
</dbReference>
<reference evidence="3" key="1">
    <citation type="submission" date="2023-04" db="EMBL/GenBank/DDBJ databases">
        <title>Ambrosiozyma monospora NBRC 1965.</title>
        <authorList>
            <person name="Ichikawa N."/>
            <person name="Sato H."/>
            <person name="Tonouchi N."/>
        </authorList>
    </citation>
    <scope>NUCLEOTIDE SEQUENCE</scope>
    <source>
        <strain evidence="3">NBRC 1965</strain>
    </source>
</reference>
<comment type="caution">
    <text evidence="3">The sequence shown here is derived from an EMBL/GenBank/DDBJ whole genome shotgun (WGS) entry which is preliminary data.</text>
</comment>
<keyword evidence="1" id="KW-0175">Coiled coil</keyword>
<gene>
    <name evidence="3" type="ORF">Amon01_000241700</name>
</gene>
<keyword evidence="2" id="KW-0472">Membrane</keyword>
<dbReference type="AlphaFoldDB" id="A0A9W6YQC2"/>
<feature type="transmembrane region" description="Helical" evidence="2">
    <location>
        <begin position="230"/>
        <end position="256"/>
    </location>
</feature>
<evidence type="ECO:0000313" key="3">
    <source>
        <dbReference type="EMBL" id="GMG21995.1"/>
    </source>
</evidence>
<name>A0A9W6YQC2_AMBMO</name>
<accession>A0A9W6YQC2</accession>
<proteinExistence type="predicted"/>
<feature type="coiled-coil region" evidence="1">
    <location>
        <begin position="196"/>
        <end position="223"/>
    </location>
</feature>
<dbReference type="EMBL" id="BSXU01000874">
    <property type="protein sequence ID" value="GMG21995.1"/>
    <property type="molecule type" value="Genomic_DNA"/>
</dbReference>
<evidence type="ECO:0000256" key="1">
    <source>
        <dbReference type="SAM" id="Coils"/>
    </source>
</evidence>
<protein>
    <submittedName>
        <fullName evidence="3">Unnamed protein product</fullName>
    </submittedName>
</protein>
<keyword evidence="2" id="KW-1133">Transmembrane helix</keyword>
<organism evidence="3 4">
    <name type="scientific">Ambrosiozyma monospora</name>
    <name type="common">Yeast</name>
    <name type="synonym">Endomycopsis monosporus</name>
    <dbReference type="NCBI Taxonomy" id="43982"/>
    <lineage>
        <taxon>Eukaryota</taxon>
        <taxon>Fungi</taxon>
        <taxon>Dikarya</taxon>
        <taxon>Ascomycota</taxon>
        <taxon>Saccharomycotina</taxon>
        <taxon>Pichiomycetes</taxon>
        <taxon>Pichiales</taxon>
        <taxon>Pichiaceae</taxon>
        <taxon>Ambrosiozyma</taxon>
    </lineage>
</organism>
<evidence type="ECO:0000256" key="2">
    <source>
        <dbReference type="SAM" id="Phobius"/>
    </source>
</evidence>
<evidence type="ECO:0000313" key="4">
    <source>
        <dbReference type="Proteomes" id="UP001165063"/>
    </source>
</evidence>
<keyword evidence="4" id="KW-1185">Reference proteome</keyword>
<keyword evidence="2" id="KW-0812">Transmembrane</keyword>
<sequence>MNALDQSWKEVAKNEDQIRLQDCVLLIDQIEYKLNKKILSEDYHAFLLEFCLDLDKKNEKITKEEFEILFEKLFQFTIQEALGSDSDTSQYTDPTESIKLETRRLERHQQGGGGYDGTDDTVDGSRVGGYSLNDQFERLDALKDILRRRKQLKAESDSESGKTDLTLELKLNEKLVSGYESLFEMFKANNDNNVKLVDLEKLIQSQENLIDQLSANLSKNKKKHASWIGFGYWSFLWWVRFMFVLLLCLVFLSYVMSFADELPRLSRNDYGFVDNLIIDCYELYDSLVD</sequence>